<organism evidence="1">
    <name type="scientific">Acinetobacter variabilis</name>
    <dbReference type="NCBI Taxonomy" id="70346"/>
    <lineage>
        <taxon>Bacteria</taxon>
        <taxon>Pseudomonadati</taxon>
        <taxon>Pseudomonadota</taxon>
        <taxon>Gammaproteobacteria</taxon>
        <taxon>Moraxellales</taxon>
        <taxon>Moraxellaceae</taxon>
        <taxon>Acinetobacter</taxon>
    </lineage>
</organism>
<protein>
    <submittedName>
        <fullName evidence="1">Uncharacterized protein</fullName>
    </submittedName>
</protein>
<sequence>MKIGIFWYWNHQVIGIAHTFEYEQADSIGLIDSPYTHVEYWTTLQEQYPELQNYEYEQIPRGRIIFDKNKSKAIMYLDKSLLYKSKVKRLYSFFDLDEKKVILRKDPHYRIL</sequence>
<dbReference type="AlphaFoldDB" id="A0A7I8HTT4"/>
<keyword evidence="1" id="KW-0614">Plasmid</keyword>
<accession>A0A7I8HTT4</accession>
<evidence type="ECO:0000313" key="1">
    <source>
        <dbReference type="EMBL" id="BCM73389.1"/>
    </source>
</evidence>
<proteinExistence type="predicted"/>
<dbReference type="EMBL" id="LC591943">
    <property type="protein sequence ID" value="BCM73389.1"/>
    <property type="molecule type" value="Genomic_DNA"/>
</dbReference>
<reference evidence="1" key="1">
    <citation type="submission" date="2020-10" db="EMBL/GenBank/DDBJ databases">
        <title>First report of a multidrug-resistant plasmid encoding blaNDM-1, blaOXA-420 and armA in a clinical isolate of Acinetobacter variabilis in Japan.</title>
        <authorList>
            <person name="Tohya M."/>
            <person name="Uechi K."/>
            <person name="Kirikae T."/>
        </authorList>
    </citation>
    <scope>NUCLEOTIDE SEQUENCE</scope>
    <source>
        <strain evidence="1">RYU24</strain>
        <plasmid evidence="1">pRYU24</plasmid>
    </source>
</reference>
<geneLocation type="plasmid" evidence="1">
    <name>pRYU24</name>
</geneLocation>
<dbReference type="RefSeq" id="WP_107112075.1">
    <property type="nucleotide sequence ID" value="NZ_LC591943.1"/>
</dbReference>
<name>A0A7I8HTT4_9GAMM</name>